<gene>
    <name evidence="5" type="ORF">AVDCRST_MAG10-199</name>
</gene>
<dbReference type="GO" id="GO:0003993">
    <property type="term" value="F:acid phosphatase activity"/>
    <property type="evidence" value="ECO:0007669"/>
    <property type="project" value="InterPro"/>
</dbReference>
<accession>A0A6J4H2L4</accession>
<dbReference type="InterPro" id="IPR039331">
    <property type="entry name" value="PAPs-like"/>
</dbReference>
<feature type="chain" id="PRO_5038984878" evidence="3">
    <location>
        <begin position="25"/>
        <end position="321"/>
    </location>
</feature>
<dbReference type="SUPFAM" id="SSF56300">
    <property type="entry name" value="Metallo-dependent phosphatases"/>
    <property type="match status" value="1"/>
</dbReference>
<dbReference type="PANTHER" id="PTHR22953:SF153">
    <property type="entry name" value="PURPLE ACID PHOSPHATASE"/>
    <property type="match status" value="1"/>
</dbReference>
<name>A0A6J4H2L4_9ACTN</name>
<dbReference type="InterPro" id="IPR029052">
    <property type="entry name" value="Metallo-depent_PP-like"/>
</dbReference>
<feature type="signal peptide" evidence="3">
    <location>
        <begin position="1"/>
        <end position="24"/>
    </location>
</feature>
<feature type="domain" description="Calcineurin-like phosphoesterase" evidence="4">
    <location>
        <begin position="75"/>
        <end position="240"/>
    </location>
</feature>
<organism evidence="5">
    <name type="scientific">uncultured Acidimicrobiales bacterium</name>
    <dbReference type="NCBI Taxonomy" id="310071"/>
    <lineage>
        <taxon>Bacteria</taxon>
        <taxon>Bacillati</taxon>
        <taxon>Actinomycetota</taxon>
        <taxon>Acidimicrobiia</taxon>
        <taxon>Acidimicrobiales</taxon>
        <taxon>environmental samples</taxon>
    </lineage>
</organism>
<sequence>MRRAALLLASILVLVACSSGDPSTAPGPSVDGAPTAPTASTTPTTRASTTVTTGQGVGTLLAAGDIASCNSTGDEATAALLDARPNAMVVTLGDNVYEAGTATEFANCYDPTWGRHKARTRPAIGNHEYGVFRAGGYFGAFGPAAGEAPLGWYSFDLNAWHVIVLNSNCEAVGCAFGGTQERWLREDMGAHPAQCTVAIWHHPRWSSGTTHGPTPAVAPLYKALHDAGVDVLLSGHEHNYERFQPLDPAGQFDPARGIRQFVVGTGGRSHYPFGPPLPGSEVRNDNTYGLLALTLRASSYQWQFVPEAGKTFTDSGSANCH</sequence>
<dbReference type="Gene3D" id="3.60.21.10">
    <property type="match status" value="1"/>
</dbReference>
<dbReference type="InterPro" id="IPR004843">
    <property type="entry name" value="Calcineurin-like_PHP"/>
</dbReference>
<evidence type="ECO:0000256" key="1">
    <source>
        <dbReference type="ARBA" id="ARBA00022729"/>
    </source>
</evidence>
<evidence type="ECO:0000313" key="5">
    <source>
        <dbReference type="EMBL" id="CAA9212494.1"/>
    </source>
</evidence>
<dbReference type="AlphaFoldDB" id="A0A6J4H2L4"/>
<evidence type="ECO:0000256" key="3">
    <source>
        <dbReference type="SAM" id="SignalP"/>
    </source>
</evidence>
<feature type="region of interest" description="Disordered" evidence="2">
    <location>
        <begin position="23"/>
        <end position="51"/>
    </location>
</feature>
<evidence type="ECO:0000256" key="2">
    <source>
        <dbReference type="SAM" id="MobiDB-lite"/>
    </source>
</evidence>
<reference evidence="5" key="1">
    <citation type="submission" date="2020-02" db="EMBL/GenBank/DDBJ databases">
        <authorList>
            <person name="Meier V. D."/>
        </authorList>
    </citation>
    <scope>NUCLEOTIDE SEQUENCE</scope>
    <source>
        <strain evidence="5">AVDCRST_MAG10</strain>
    </source>
</reference>
<protein>
    <submittedName>
        <fullName evidence="5">Alkaline phosphatase</fullName>
    </submittedName>
</protein>
<evidence type="ECO:0000259" key="4">
    <source>
        <dbReference type="Pfam" id="PF00149"/>
    </source>
</evidence>
<keyword evidence="1 3" id="KW-0732">Signal</keyword>
<feature type="compositionally biased region" description="Low complexity" evidence="2">
    <location>
        <begin position="33"/>
        <end position="51"/>
    </location>
</feature>
<proteinExistence type="predicted"/>
<dbReference type="EMBL" id="CADCTB010000013">
    <property type="protein sequence ID" value="CAA9212494.1"/>
    <property type="molecule type" value="Genomic_DNA"/>
</dbReference>
<dbReference type="PANTHER" id="PTHR22953">
    <property type="entry name" value="ACID PHOSPHATASE RELATED"/>
    <property type="match status" value="1"/>
</dbReference>
<dbReference type="PROSITE" id="PS51257">
    <property type="entry name" value="PROKAR_LIPOPROTEIN"/>
    <property type="match status" value="1"/>
</dbReference>
<dbReference type="Pfam" id="PF00149">
    <property type="entry name" value="Metallophos"/>
    <property type="match status" value="1"/>
</dbReference>